<name>A0AAD9NCN3_9ANNE</name>
<dbReference type="Proteomes" id="UP001208570">
    <property type="component" value="Unassembled WGS sequence"/>
</dbReference>
<protein>
    <submittedName>
        <fullName evidence="1">Uncharacterized protein</fullName>
    </submittedName>
</protein>
<reference evidence="1" key="1">
    <citation type="journal article" date="2023" name="Mol. Biol. Evol.">
        <title>Third-Generation Sequencing Reveals the Adaptive Role of the Epigenome in Three Deep-Sea Polychaetes.</title>
        <authorList>
            <person name="Perez M."/>
            <person name="Aroh O."/>
            <person name="Sun Y."/>
            <person name="Lan Y."/>
            <person name="Juniper S.K."/>
            <person name="Young C.R."/>
            <person name="Angers B."/>
            <person name="Qian P.Y."/>
        </authorList>
    </citation>
    <scope>NUCLEOTIDE SEQUENCE</scope>
    <source>
        <strain evidence="1">P08H-3</strain>
    </source>
</reference>
<keyword evidence="2" id="KW-1185">Reference proteome</keyword>
<comment type="caution">
    <text evidence="1">The sequence shown here is derived from an EMBL/GenBank/DDBJ whole genome shotgun (WGS) entry which is preliminary data.</text>
</comment>
<evidence type="ECO:0000313" key="1">
    <source>
        <dbReference type="EMBL" id="KAK2165427.1"/>
    </source>
</evidence>
<evidence type="ECO:0000313" key="2">
    <source>
        <dbReference type="Proteomes" id="UP001208570"/>
    </source>
</evidence>
<proteinExistence type="predicted"/>
<organism evidence="1 2">
    <name type="scientific">Paralvinella palmiformis</name>
    <dbReference type="NCBI Taxonomy" id="53620"/>
    <lineage>
        <taxon>Eukaryota</taxon>
        <taxon>Metazoa</taxon>
        <taxon>Spiralia</taxon>
        <taxon>Lophotrochozoa</taxon>
        <taxon>Annelida</taxon>
        <taxon>Polychaeta</taxon>
        <taxon>Sedentaria</taxon>
        <taxon>Canalipalpata</taxon>
        <taxon>Terebellida</taxon>
        <taxon>Terebelliformia</taxon>
        <taxon>Alvinellidae</taxon>
        <taxon>Paralvinella</taxon>
    </lineage>
</organism>
<gene>
    <name evidence="1" type="ORF">LSH36_50g00027</name>
</gene>
<dbReference type="EMBL" id="JAODUP010000050">
    <property type="protein sequence ID" value="KAK2165427.1"/>
    <property type="molecule type" value="Genomic_DNA"/>
</dbReference>
<sequence>MWEWFVRPTLFLQFHQPRDQLIADRGFTMVEEFVKQLSPKEIEVYRKIGHWVVKKNIYYSSGPIGN</sequence>
<dbReference type="AlphaFoldDB" id="A0AAD9NCN3"/>
<accession>A0AAD9NCN3</accession>